<sequence>MLAKRLSQLSQLPPAAGALIAAIPVIPVTLYLVVQRQWLLLLLLLGYYLVTTLLLMSYKRILINARRAALELAQGDLRARVEQQSELGGALFRAINRVGEDVSRTVHFLGKTSRHMLKVANTVQQDSEASKSGAIKQKQDVSHSQALVGQLLDITAQVSSHCDESYQQATKASDQASSGIAVMHTLEETLDSVKNQYARSSEHFAELDRESTQIGQVIETITSIAEQTNLLALNAAIESARAGEHGRGFAVVADEVRKLATKTQDATKDIDSKISNLQTQINAVVAAMERNRGRIEQAYSAANEAESSFSQLNQQINELDQLTKNIANLSSQQLSETNKLNNYLAEIEQESNNNVTATEDTLLASITVRNMAGEIESLLHRFKIDTQQIEQEDKHREKLLEWNPGLDLGLLEINRQHQTLVNLINELYYLLRHNYGAASIKRVVQGLIDYTANHFKYEETLFELFDYRQQQEHSNIHQRLVNQVLDFQKRVEANEDIGDELMNFLKRWLTNHIQKEDRAYCDHFKARGME</sequence>
<dbReference type="STRING" id="1515746.HR45_03410"/>
<dbReference type="GO" id="GO:0046872">
    <property type="term" value="F:metal ion binding"/>
    <property type="evidence" value="ECO:0007669"/>
    <property type="project" value="UniProtKB-KW"/>
</dbReference>
<keyword evidence="7" id="KW-0175">Coiled coil</keyword>
<evidence type="ECO:0000313" key="10">
    <source>
        <dbReference type="EMBL" id="KFZ38489.1"/>
    </source>
</evidence>
<evidence type="ECO:0000256" key="3">
    <source>
        <dbReference type="ARBA" id="ARBA00022723"/>
    </source>
</evidence>
<keyword evidence="3" id="KW-0479">Metal-binding</keyword>
<accession>A0A094JKA1</accession>
<dbReference type="SMART" id="SM00283">
    <property type="entry name" value="MA"/>
    <property type="match status" value="1"/>
</dbReference>
<dbReference type="CDD" id="cd12107">
    <property type="entry name" value="Hemerythrin"/>
    <property type="match status" value="1"/>
</dbReference>
<feature type="transmembrane region" description="Helical" evidence="8">
    <location>
        <begin position="38"/>
        <end position="58"/>
    </location>
</feature>
<evidence type="ECO:0000256" key="4">
    <source>
        <dbReference type="ARBA" id="ARBA00023004"/>
    </source>
</evidence>
<dbReference type="eggNOG" id="COG0840">
    <property type="taxonomic scope" value="Bacteria"/>
</dbReference>
<dbReference type="SUPFAM" id="SSF58104">
    <property type="entry name" value="Methyl-accepting chemotaxis protein (MCP) signaling domain"/>
    <property type="match status" value="1"/>
</dbReference>
<reference evidence="10 11" key="1">
    <citation type="submission" date="2014-06" db="EMBL/GenBank/DDBJ databases">
        <title>Shewanella sp. YQH10.</title>
        <authorList>
            <person name="Liu Y."/>
            <person name="Zeng R."/>
        </authorList>
    </citation>
    <scope>NUCLEOTIDE SEQUENCE [LARGE SCALE GENOMIC DNA]</scope>
    <source>
        <strain evidence="10 11">YQH10</strain>
    </source>
</reference>
<keyword evidence="11" id="KW-1185">Reference proteome</keyword>
<dbReference type="NCBIfam" id="TIGR02481">
    <property type="entry name" value="hemeryth_dom"/>
    <property type="match status" value="1"/>
</dbReference>
<name>A0A094JKA1_9GAMM</name>
<dbReference type="NCBIfam" id="NF033749">
    <property type="entry name" value="bact_hemeryth"/>
    <property type="match status" value="1"/>
</dbReference>
<feature type="coiled-coil region" evidence="7">
    <location>
        <begin position="295"/>
        <end position="360"/>
    </location>
</feature>
<dbReference type="InterPro" id="IPR016131">
    <property type="entry name" value="Haemerythrin_Fe_BS"/>
</dbReference>
<dbReference type="InterPro" id="IPR012312">
    <property type="entry name" value="Hemerythrin-like"/>
</dbReference>
<dbReference type="Pfam" id="PF00015">
    <property type="entry name" value="MCPsignal"/>
    <property type="match status" value="1"/>
</dbReference>
<dbReference type="AlphaFoldDB" id="A0A094JKA1"/>
<comment type="similarity">
    <text evidence="2">Belongs to the hemerythrin family.</text>
</comment>
<dbReference type="GO" id="GO:0016020">
    <property type="term" value="C:membrane"/>
    <property type="evidence" value="ECO:0007669"/>
    <property type="project" value="UniProtKB-SubCell"/>
</dbReference>
<dbReference type="OrthoDB" id="9765653at2"/>
<evidence type="ECO:0000256" key="7">
    <source>
        <dbReference type="SAM" id="Coils"/>
    </source>
</evidence>
<dbReference type="Gene3D" id="1.20.120.50">
    <property type="entry name" value="Hemerythrin-like"/>
    <property type="match status" value="1"/>
</dbReference>
<proteinExistence type="inferred from homology"/>
<comment type="subcellular location">
    <subcellularLocation>
        <location evidence="1">Membrane</location>
    </subcellularLocation>
</comment>
<dbReference type="SUPFAM" id="SSF47188">
    <property type="entry name" value="Hemerythrin-like"/>
    <property type="match status" value="1"/>
</dbReference>
<dbReference type="PROSITE" id="PS50111">
    <property type="entry name" value="CHEMOTAXIS_TRANSDUC_2"/>
    <property type="match status" value="1"/>
</dbReference>
<evidence type="ECO:0000256" key="8">
    <source>
        <dbReference type="SAM" id="Phobius"/>
    </source>
</evidence>
<feature type="domain" description="Methyl-accepting transducer" evidence="9">
    <location>
        <begin position="112"/>
        <end position="348"/>
    </location>
</feature>
<dbReference type="InterPro" id="IPR035938">
    <property type="entry name" value="Hemerythrin-like_sf"/>
</dbReference>
<dbReference type="GO" id="GO:0006935">
    <property type="term" value="P:chemotaxis"/>
    <property type="evidence" value="ECO:0007669"/>
    <property type="project" value="UniProtKB-ARBA"/>
</dbReference>
<keyword evidence="8" id="KW-1133">Transmembrane helix</keyword>
<keyword evidence="4" id="KW-0408">Iron</keyword>
<dbReference type="RefSeq" id="WP_037439719.1">
    <property type="nucleotide sequence ID" value="NZ_JPEO01000002.1"/>
</dbReference>
<dbReference type="PROSITE" id="PS00550">
    <property type="entry name" value="HEMERYTHRINS"/>
    <property type="match status" value="1"/>
</dbReference>
<dbReference type="NCBIfam" id="NF002007">
    <property type="entry name" value="PRK00808.1"/>
    <property type="match status" value="1"/>
</dbReference>
<dbReference type="InterPro" id="IPR004089">
    <property type="entry name" value="MCPsignal_dom"/>
</dbReference>
<evidence type="ECO:0000256" key="5">
    <source>
        <dbReference type="ARBA" id="ARBA00023224"/>
    </source>
</evidence>
<dbReference type="eggNOG" id="COG2703">
    <property type="taxonomic scope" value="Bacteria"/>
</dbReference>
<organism evidence="10 11">
    <name type="scientific">Shewanella mangrovi</name>
    <dbReference type="NCBI Taxonomy" id="1515746"/>
    <lineage>
        <taxon>Bacteria</taxon>
        <taxon>Pseudomonadati</taxon>
        <taxon>Pseudomonadota</taxon>
        <taxon>Gammaproteobacteria</taxon>
        <taxon>Alteromonadales</taxon>
        <taxon>Shewanellaceae</taxon>
        <taxon>Shewanella</taxon>
    </lineage>
</organism>
<dbReference type="GO" id="GO:0007165">
    <property type="term" value="P:signal transduction"/>
    <property type="evidence" value="ECO:0007669"/>
    <property type="project" value="UniProtKB-KW"/>
</dbReference>
<feature type="transmembrane region" description="Helical" evidence="8">
    <location>
        <begin position="12"/>
        <end position="32"/>
    </location>
</feature>
<protein>
    <submittedName>
        <fullName evidence="10">Chemotaxis protein</fullName>
    </submittedName>
</protein>
<dbReference type="Gene3D" id="1.10.287.950">
    <property type="entry name" value="Methyl-accepting chemotaxis protein"/>
    <property type="match status" value="1"/>
</dbReference>
<dbReference type="Pfam" id="PF01814">
    <property type="entry name" value="Hemerythrin"/>
    <property type="match status" value="1"/>
</dbReference>
<evidence type="ECO:0000259" key="9">
    <source>
        <dbReference type="PROSITE" id="PS50111"/>
    </source>
</evidence>
<keyword evidence="5 6" id="KW-0807">Transducer</keyword>
<dbReference type="InterPro" id="IPR012827">
    <property type="entry name" value="Hemerythrin_metal-bd"/>
</dbReference>
<comment type="caution">
    <text evidence="10">The sequence shown here is derived from an EMBL/GenBank/DDBJ whole genome shotgun (WGS) entry which is preliminary data.</text>
</comment>
<evidence type="ECO:0000313" key="11">
    <source>
        <dbReference type="Proteomes" id="UP000029264"/>
    </source>
</evidence>
<keyword evidence="8" id="KW-0812">Transmembrane</keyword>
<evidence type="ECO:0000256" key="2">
    <source>
        <dbReference type="ARBA" id="ARBA00010587"/>
    </source>
</evidence>
<dbReference type="CDD" id="cd11386">
    <property type="entry name" value="MCP_signal"/>
    <property type="match status" value="1"/>
</dbReference>
<dbReference type="EMBL" id="JPEO01000002">
    <property type="protein sequence ID" value="KFZ38489.1"/>
    <property type="molecule type" value="Genomic_DNA"/>
</dbReference>
<evidence type="ECO:0000256" key="6">
    <source>
        <dbReference type="PROSITE-ProRule" id="PRU00284"/>
    </source>
</evidence>
<gene>
    <name evidence="10" type="ORF">HR45_03410</name>
</gene>
<dbReference type="Proteomes" id="UP000029264">
    <property type="component" value="Unassembled WGS sequence"/>
</dbReference>
<evidence type="ECO:0000256" key="1">
    <source>
        <dbReference type="ARBA" id="ARBA00004370"/>
    </source>
</evidence>
<keyword evidence="8" id="KW-0472">Membrane</keyword>
<dbReference type="PANTHER" id="PTHR32089">
    <property type="entry name" value="METHYL-ACCEPTING CHEMOTAXIS PROTEIN MCPB"/>
    <property type="match status" value="1"/>
</dbReference>
<dbReference type="PANTHER" id="PTHR32089:SF74">
    <property type="entry name" value="METHYL-ACCEPTING CHEMOTAXIS PROTEIN AER"/>
    <property type="match status" value="1"/>
</dbReference>